<dbReference type="AlphaFoldDB" id="A0A811VJ97"/>
<protein>
    <submittedName>
        <fullName evidence="1">(Mediterranean fruit fly) hypothetical protein</fullName>
    </submittedName>
</protein>
<proteinExistence type="predicted"/>
<dbReference type="Proteomes" id="UP000606786">
    <property type="component" value="Unassembled WGS sequence"/>
</dbReference>
<sequence length="109" mass="12899">MSYITGSRTPLHTRAPSLPVICFMNSAPFAPVKRHPELNFETQKVDWFLFQLCDIKFNGNFWCRTKIRQIRHHISIAFDFTTPPLHIRFFDKRASDKLHRIRSSFLHAV</sequence>
<evidence type="ECO:0000313" key="2">
    <source>
        <dbReference type="Proteomes" id="UP000606786"/>
    </source>
</evidence>
<name>A0A811VJ97_CERCA</name>
<accession>A0A811VJ97</accession>
<keyword evidence="2" id="KW-1185">Reference proteome</keyword>
<reference evidence="1" key="1">
    <citation type="submission" date="2020-11" db="EMBL/GenBank/DDBJ databases">
        <authorList>
            <person name="Whitehead M."/>
        </authorList>
    </citation>
    <scope>NUCLEOTIDE SEQUENCE</scope>
    <source>
        <strain evidence="1">EGII</strain>
    </source>
</reference>
<evidence type="ECO:0000313" key="1">
    <source>
        <dbReference type="EMBL" id="CAD7014213.1"/>
    </source>
</evidence>
<dbReference type="EMBL" id="CAJHJT010000056">
    <property type="protein sequence ID" value="CAD7014213.1"/>
    <property type="molecule type" value="Genomic_DNA"/>
</dbReference>
<organism evidence="1 2">
    <name type="scientific">Ceratitis capitata</name>
    <name type="common">Mediterranean fruit fly</name>
    <name type="synonym">Tephritis capitata</name>
    <dbReference type="NCBI Taxonomy" id="7213"/>
    <lineage>
        <taxon>Eukaryota</taxon>
        <taxon>Metazoa</taxon>
        <taxon>Ecdysozoa</taxon>
        <taxon>Arthropoda</taxon>
        <taxon>Hexapoda</taxon>
        <taxon>Insecta</taxon>
        <taxon>Pterygota</taxon>
        <taxon>Neoptera</taxon>
        <taxon>Endopterygota</taxon>
        <taxon>Diptera</taxon>
        <taxon>Brachycera</taxon>
        <taxon>Muscomorpha</taxon>
        <taxon>Tephritoidea</taxon>
        <taxon>Tephritidae</taxon>
        <taxon>Ceratitis</taxon>
        <taxon>Ceratitis</taxon>
    </lineage>
</organism>
<gene>
    <name evidence="1" type="ORF">CCAP1982_LOCUS22216</name>
</gene>
<comment type="caution">
    <text evidence="1">The sequence shown here is derived from an EMBL/GenBank/DDBJ whole genome shotgun (WGS) entry which is preliminary data.</text>
</comment>